<gene>
    <name evidence="2" type="ORF">BCR34DRAFT_158981</name>
</gene>
<dbReference type="AlphaFoldDB" id="A0A1Y1YIS4"/>
<sequence>MNNRHAPLRYWIAACLGSHAVVACKTRSIAAIHPSELRSKSHGRNAACFGHVAVSLLLLYQLLGSMLILFRAFFIFREVRNWYYAQDSRNLEMILGAGLATCINLGLVLLNTEWHHLPSEPQTRAFSQMEIQGLSTTESHDRHEEQDLSNTKQLLSSIHRLNRTFALWLTNRVPLSY</sequence>
<feature type="transmembrane region" description="Helical" evidence="1">
    <location>
        <begin position="48"/>
        <end position="73"/>
    </location>
</feature>
<dbReference type="EMBL" id="MCFA01000225">
    <property type="protein sequence ID" value="ORX97902.1"/>
    <property type="molecule type" value="Genomic_DNA"/>
</dbReference>
<keyword evidence="3" id="KW-1185">Reference proteome</keyword>
<accession>A0A1Y1YIS4</accession>
<keyword evidence="1" id="KW-0472">Membrane</keyword>
<dbReference type="PROSITE" id="PS51257">
    <property type="entry name" value="PROKAR_LIPOPROTEIN"/>
    <property type="match status" value="1"/>
</dbReference>
<proteinExistence type="predicted"/>
<evidence type="ECO:0000313" key="2">
    <source>
        <dbReference type="EMBL" id="ORX97902.1"/>
    </source>
</evidence>
<keyword evidence="1" id="KW-1133">Transmembrane helix</keyword>
<organism evidence="2 3">
    <name type="scientific">Clohesyomyces aquaticus</name>
    <dbReference type="NCBI Taxonomy" id="1231657"/>
    <lineage>
        <taxon>Eukaryota</taxon>
        <taxon>Fungi</taxon>
        <taxon>Dikarya</taxon>
        <taxon>Ascomycota</taxon>
        <taxon>Pezizomycotina</taxon>
        <taxon>Dothideomycetes</taxon>
        <taxon>Pleosporomycetidae</taxon>
        <taxon>Pleosporales</taxon>
        <taxon>Lindgomycetaceae</taxon>
        <taxon>Clohesyomyces</taxon>
    </lineage>
</organism>
<keyword evidence="1" id="KW-0812">Transmembrane</keyword>
<protein>
    <submittedName>
        <fullName evidence="2">Uncharacterized protein</fullName>
    </submittedName>
</protein>
<reference evidence="2 3" key="1">
    <citation type="submission" date="2016-07" db="EMBL/GenBank/DDBJ databases">
        <title>Pervasive Adenine N6-methylation of Active Genes in Fungi.</title>
        <authorList>
            <consortium name="DOE Joint Genome Institute"/>
            <person name="Mondo S.J."/>
            <person name="Dannebaum R.O."/>
            <person name="Kuo R.C."/>
            <person name="Labutti K."/>
            <person name="Haridas S."/>
            <person name="Kuo A."/>
            <person name="Salamov A."/>
            <person name="Ahrendt S.R."/>
            <person name="Lipzen A."/>
            <person name="Sullivan W."/>
            <person name="Andreopoulos W.B."/>
            <person name="Clum A."/>
            <person name="Lindquist E."/>
            <person name="Daum C."/>
            <person name="Ramamoorthy G.K."/>
            <person name="Gryganskyi A."/>
            <person name="Culley D."/>
            <person name="Magnuson J.K."/>
            <person name="James T.Y."/>
            <person name="O'Malley M.A."/>
            <person name="Stajich J.E."/>
            <person name="Spatafora J.W."/>
            <person name="Visel A."/>
            <person name="Grigoriev I.V."/>
        </authorList>
    </citation>
    <scope>NUCLEOTIDE SEQUENCE [LARGE SCALE GENOMIC DNA]</scope>
    <source>
        <strain evidence="2 3">CBS 115471</strain>
    </source>
</reference>
<evidence type="ECO:0000313" key="3">
    <source>
        <dbReference type="Proteomes" id="UP000193144"/>
    </source>
</evidence>
<comment type="caution">
    <text evidence="2">The sequence shown here is derived from an EMBL/GenBank/DDBJ whole genome shotgun (WGS) entry which is preliminary data.</text>
</comment>
<dbReference type="Proteomes" id="UP000193144">
    <property type="component" value="Unassembled WGS sequence"/>
</dbReference>
<evidence type="ECO:0000256" key="1">
    <source>
        <dbReference type="SAM" id="Phobius"/>
    </source>
</evidence>
<name>A0A1Y1YIS4_9PLEO</name>